<protein>
    <submittedName>
        <fullName evidence="1">HAD-IIB family hydrolase</fullName>
    </submittedName>
</protein>
<sequence length="265" mass="29182">MQPLKNLLDTEAKKIAFLLTDVDDTLTTHGKLRPIALEALYKLEEAGIRTICVTGGSAGWGDTYLRQWPIEAVLSESGAVCLYREDGAIRHFVHPSIVQEGYQERVQAMIKRVLASVDGAKVSSDQFARIYDVAFDHGSEPPFLSEAGIDKIVEICRDMGAGTAVSSIHVNAWFGSFDKYEGSRAFFSQVLGLDEQEMLETGCYCGDAPNDQVMFSHFPLSFGVGNIKKRVDSMQFLPTYVAENEGGEGFAEIVDALLAKRQQDL</sequence>
<evidence type="ECO:0000313" key="2">
    <source>
        <dbReference type="Proteomes" id="UP000264002"/>
    </source>
</evidence>
<dbReference type="AlphaFoldDB" id="A0A372MEJ1"/>
<proteinExistence type="predicted"/>
<dbReference type="InterPro" id="IPR036412">
    <property type="entry name" value="HAD-like_sf"/>
</dbReference>
<accession>A0A372MEJ1</accession>
<name>A0A372MEJ1_9SPIR</name>
<dbReference type="EMBL" id="QUWK01000011">
    <property type="protein sequence ID" value="RFU94192.1"/>
    <property type="molecule type" value="Genomic_DNA"/>
</dbReference>
<organism evidence="1 2">
    <name type="scientific">Sphaerochaeta halotolerans</name>
    <dbReference type="NCBI Taxonomy" id="2293840"/>
    <lineage>
        <taxon>Bacteria</taxon>
        <taxon>Pseudomonadati</taxon>
        <taxon>Spirochaetota</taxon>
        <taxon>Spirochaetia</taxon>
        <taxon>Spirochaetales</taxon>
        <taxon>Sphaerochaetaceae</taxon>
        <taxon>Sphaerochaeta</taxon>
    </lineage>
</organism>
<dbReference type="Gene3D" id="3.90.1070.10">
    <property type="match status" value="1"/>
</dbReference>
<gene>
    <name evidence="1" type="ORF">DYP60_10415</name>
</gene>
<evidence type="ECO:0000313" key="1">
    <source>
        <dbReference type="EMBL" id="RFU94192.1"/>
    </source>
</evidence>
<keyword evidence="1" id="KW-0378">Hydrolase</keyword>
<keyword evidence="2" id="KW-1185">Reference proteome</keyword>
<dbReference type="SUPFAM" id="SSF56784">
    <property type="entry name" value="HAD-like"/>
    <property type="match status" value="1"/>
</dbReference>
<dbReference type="InterPro" id="IPR006379">
    <property type="entry name" value="HAD-SF_hydro_IIB"/>
</dbReference>
<dbReference type="OrthoDB" id="9810101at2"/>
<reference evidence="2" key="1">
    <citation type="submission" date="2018-08" db="EMBL/GenBank/DDBJ databases">
        <authorList>
            <person name="Grouzdev D.S."/>
            <person name="Krutkina M.S."/>
        </authorList>
    </citation>
    <scope>NUCLEOTIDE SEQUENCE [LARGE SCALE GENOMIC DNA]</scope>
    <source>
        <strain evidence="2">4-11</strain>
    </source>
</reference>
<dbReference type="InterPro" id="IPR023214">
    <property type="entry name" value="HAD_sf"/>
</dbReference>
<reference evidence="1 2" key="2">
    <citation type="submission" date="2018-09" db="EMBL/GenBank/DDBJ databases">
        <title>Genome of Sphaerochaeta halotolerans strain 4-11.</title>
        <authorList>
            <person name="Nazina T.N."/>
            <person name="Sokolova D.S."/>
        </authorList>
    </citation>
    <scope>NUCLEOTIDE SEQUENCE [LARGE SCALE GENOMIC DNA]</scope>
    <source>
        <strain evidence="1 2">4-11</strain>
    </source>
</reference>
<comment type="caution">
    <text evidence="1">The sequence shown here is derived from an EMBL/GenBank/DDBJ whole genome shotgun (WGS) entry which is preliminary data.</text>
</comment>
<dbReference type="RefSeq" id="WP_117330947.1">
    <property type="nucleotide sequence ID" value="NZ_QUWK01000011.1"/>
</dbReference>
<dbReference type="Gene3D" id="3.40.50.1000">
    <property type="entry name" value="HAD superfamily/HAD-like"/>
    <property type="match status" value="1"/>
</dbReference>
<dbReference type="NCBIfam" id="TIGR01484">
    <property type="entry name" value="HAD-SF-IIB"/>
    <property type="match status" value="1"/>
</dbReference>
<dbReference type="Proteomes" id="UP000264002">
    <property type="component" value="Unassembled WGS sequence"/>
</dbReference>
<dbReference type="GO" id="GO:0016791">
    <property type="term" value="F:phosphatase activity"/>
    <property type="evidence" value="ECO:0007669"/>
    <property type="project" value="UniProtKB-ARBA"/>
</dbReference>